<comment type="subcellular location">
    <subcellularLocation>
        <location evidence="1">Membrane</location>
        <topology evidence="1">Multi-pass membrane protein</topology>
    </subcellularLocation>
</comment>
<evidence type="ECO:0000256" key="1">
    <source>
        <dbReference type="ARBA" id="ARBA00004141"/>
    </source>
</evidence>
<organism evidence="9 10">
    <name type="scientific">Mucilaginibacter xinganensis</name>
    <dbReference type="NCBI Taxonomy" id="1234841"/>
    <lineage>
        <taxon>Bacteria</taxon>
        <taxon>Pseudomonadati</taxon>
        <taxon>Bacteroidota</taxon>
        <taxon>Sphingobacteriia</taxon>
        <taxon>Sphingobacteriales</taxon>
        <taxon>Sphingobacteriaceae</taxon>
        <taxon>Mucilaginibacter</taxon>
    </lineage>
</organism>
<dbReference type="InterPro" id="IPR036291">
    <property type="entry name" value="NAD(P)-bd_dom_sf"/>
</dbReference>
<keyword evidence="3 9" id="KW-0808">Transferase</keyword>
<keyword evidence="4 7" id="KW-0812">Transmembrane</keyword>
<evidence type="ECO:0000259" key="8">
    <source>
        <dbReference type="Pfam" id="PF02397"/>
    </source>
</evidence>
<feature type="transmembrane region" description="Helical" evidence="7">
    <location>
        <begin position="84"/>
        <end position="106"/>
    </location>
</feature>
<dbReference type="InterPro" id="IPR017473">
    <property type="entry name" value="Undecaprenyl-P_gluc_Ptfrase"/>
</dbReference>
<keyword evidence="10" id="KW-1185">Reference proteome</keyword>
<evidence type="ECO:0000256" key="7">
    <source>
        <dbReference type="SAM" id="Phobius"/>
    </source>
</evidence>
<name>A0A223NVV9_9SPHI</name>
<feature type="transmembrane region" description="Helical" evidence="7">
    <location>
        <begin position="12"/>
        <end position="32"/>
    </location>
</feature>
<protein>
    <submittedName>
        <fullName evidence="9">Polysaccharide biosynthesis polyprenyl glycosylphosphotransferase</fullName>
    </submittedName>
</protein>
<dbReference type="Proteomes" id="UP000215002">
    <property type="component" value="Chromosome"/>
</dbReference>
<evidence type="ECO:0000256" key="4">
    <source>
        <dbReference type="ARBA" id="ARBA00022692"/>
    </source>
</evidence>
<feature type="domain" description="Bacterial sugar transferase" evidence="8">
    <location>
        <begin position="276"/>
        <end position="458"/>
    </location>
</feature>
<feature type="transmembrane region" description="Helical" evidence="7">
    <location>
        <begin position="112"/>
        <end position="133"/>
    </location>
</feature>
<reference evidence="9 10" key="1">
    <citation type="submission" date="2017-08" db="EMBL/GenBank/DDBJ databases">
        <title>Complete genome sequence of Mucilaginibacter sp. strain BJC16-A31.</title>
        <authorList>
            <consortium name="Henan University of Science and Technology"/>
            <person name="You X."/>
        </authorList>
    </citation>
    <scope>NUCLEOTIDE SEQUENCE [LARGE SCALE GENOMIC DNA]</scope>
    <source>
        <strain evidence="9 10">BJC16-A31</strain>
    </source>
</reference>
<feature type="transmembrane region" description="Helical" evidence="7">
    <location>
        <begin position="44"/>
        <end position="63"/>
    </location>
</feature>
<feature type="transmembrane region" description="Helical" evidence="7">
    <location>
        <begin position="281"/>
        <end position="303"/>
    </location>
</feature>
<dbReference type="PANTHER" id="PTHR30576">
    <property type="entry name" value="COLANIC BIOSYNTHESIS UDP-GLUCOSE LIPID CARRIER TRANSFERASE"/>
    <property type="match status" value="1"/>
</dbReference>
<dbReference type="GO" id="GO:0016020">
    <property type="term" value="C:membrane"/>
    <property type="evidence" value="ECO:0007669"/>
    <property type="project" value="UniProtKB-SubCell"/>
</dbReference>
<dbReference type="InterPro" id="IPR003362">
    <property type="entry name" value="Bact_transf"/>
</dbReference>
<dbReference type="RefSeq" id="WP_094570106.1">
    <property type="nucleotide sequence ID" value="NZ_CP022743.1"/>
</dbReference>
<keyword evidence="5 7" id="KW-1133">Transmembrane helix</keyword>
<proteinExistence type="inferred from homology"/>
<gene>
    <name evidence="9" type="ORF">MuYL_1785</name>
</gene>
<dbReference type="NCBIfam" id="TIGR03025">
    <property type="entry name" value="EPS_sugtrans"/>
    <property type="match status" value="1"/>
</dbReference>
<evidence type="ECO:0000313" key="10">
    <source>
        <dbReference type="Proteomes" id="UP000215002"/>
    </source>
</evidence>
<evidence type="ECO:0000313" key="9">
    <source>
        <dbReference type="EMBL" id="ASU33681.1"/>
    </source>
</evidence>
<dbReference type="PANTHER" id="PTHR30576:SF0">
    <property type="entry name" value="UNDECAPRENYL-PHOSPHATE N-ACETYLGALACTOSAMINYL 1-PHOSPHATE TRANSFERASE-RELATED"/>
    <property type="match status" value="1"/>
</dbReference>
<dbReference type="Pfam" id="PF13727">
    <property type="entry name" value="CoA_binding_3"/>
    <property type="match status" value="1"/>
</dbReference>
<dbReference type="AlphaFoldDB" id="A0A223NVV9"/>
<comment type="similarity">
    <text evidence="2">Belongs to the bacterial sugar transferase family.</text>
</comment>
<dbReference type="KEGG" id="muc:MuYL_1785"/>
<evidence type="ECO:0000256" key="2">
    <source>
        <dbReference type="ARBA" id="ARBA00006464"/>
    </source>
</evidence>
<keyword evidence="6 7" id="KW-0472">Membrane</keyword>
<dbReference type="EMBL" id="CP022743">
    <property type="protein sequence ID" value="ASU33681.1"/>
    <property type="molecule type" value="Genomic_DNA"/>
</dbReference>
<dbReference type="NCBIfam" id="TIGR03023">
    <property type="entry name" value="WcaJ_sugtrans"/>
    <property type="match status" value="1"/>
</dbReference>
<sequence length="467" mass="54622">MINRHTTFFKALNLIIDYLLLNLSLIVTYYILNKTNIFSAENRRFLPIVLIFNLIWLLSANISRLYFAVLNKDSILTFRNVFRTYFLFVSFICFTILILIGSEAYFVTRQYLFYSLAFFGFLLGCWKVIFLLIRKAERAALMDTRKAVIVGAGRTGYDLHEYLLKNWDTGYRVVGFFDDDATKVRESKMYLGDTNECITWVKEHKVTEMFCTLPVSESKKIEKLMLDADKNMVRFKLVPEYYDYGNKPTYIQSFGQIPVISARIEPLEHLLNRMIKRSFDVIFSLFVIVFVFSWLFPILAFLIKAGSKGPVFFVQTRTGRNNAPFKCYKFRSMYVNNNADKVQATRNDSRVTKLGAFMRRTSLDELPQFFNVMIGNMSVVGPRPHMLNHTEEYSELIDMFMVRHFLKPGITGWAQIKGFRGETKTVEAMKQRVEADLWYLENWSFLLDLKIVFLTVRDSLLGNENAF</sequence>
<accession>A0A223NVV9</accession>
<dbReference type="OrthoDB" id="9808602at2"/>
<dbReference type="SUPFAM" id="SSF51735">
    <property type="entry name" value="NAD(P)-binding Rossmann-fold domains"/>
    <property type="match status" value="1"/>
</dbReference>
<dbReference type="InterPro" id="IPR017475">
    <property type="entry name" value="EPS_sugar_tfrase"/>
</dbReference>
<evidence type="ECO:0000256" key="3">
    <source>
        <dbReference type="ARBA" id="ARBA00022679"/>
    </source>
</evidence>
<dbReference type="Gene3D" id="3.40.50.720">
    <property type="entry name" value="NAD(P)-binding Rossmann-like Domain"/>
    <property type="match status" value="1"/>
</dbReference>
<dbReference type="GO" id="GO:0016780">
    <property type="term" value="F:phosphotransferase activity, for other substituted phosphate groups"/>
    <property type="evidence" value="ECO:0007669"/>
    <property type="project" value="TreeGrafter"/>
</dbReference>
<evidence type="ECO:0000256" key="6">
    <source>
        <dbReference type="ARBA" id="ARBA00023136"/>
    </source>
</evidence>
<dbReference type="Pfam" id="PF02397">
    <property type="entry name" value="Bac_transf"/>
    <property type="match status" value="1"/>
</dbReference>
<evidence type="ECO:0000256" key="5">
    <source>
        <dbReference type="ARBA" id="ARBA00022989"/>
    </source>
</evidence>